<dbReference type="CDD" id="cd08422">
    <property type="entry name" value="PBP2_CrgA_like"/>
    <property type="match status" value="1"/>
</dbReference>
<dbReference type="FunFam" id="3.40.190.290:FF:000001">
    <property type="entry name" value="Transcriptional regulator, LysR family"/>
    <property type="match status" value="1"/>
</dbReference>
<dbReference type="Proteomes" id="UP000216429">
    <property type="component" value="Unassembled WGS sequence"/>
</dbReference>
<dbReference type="InterPro" id="IPR058163">
    <property type="entry name" value="LysR-type_TF_proteobact-type"/>
</dbReference>
<feature type="domain" description="HTH lysR-type" evidence="5">
    <location>
        <begin position="1"/>
        <end position="59"/>
    </location>
</feature>
<dbReference type="Gene3D" id="1.10.10.10">
    <property type="entry name" value="Winged helix-like DNA-binding domain superfamily/Winged helix DNA-binding domain"/>
    <property type="match status" value="1"/>
</dbReference>
<evidence type="ECO:0000259" key="5">
    <source>
        <dbReference type="PROSITE" id="PS50931"/>
    </source>
</evidence>
<dbReference type="InterPro" id="IPR005119">
    <property type="entry name" value="LysR_subst-bd"/>
</dbReference>
<dbReference type="OrthoDB" id="8928056at2"/>
<evidence type="ECO:0000313" key="6">
    <source>
        <dbReference type="EMBL" id="OZI74619.1"/>
    </source>
</evidence>
<evidence type="ECO:0000256" key="1">
    <source>
        <dbReference type="ARBA" id="ARBA00009437"/>
    </source>
</evidence>
<keyword evidence="4" id="KW-0804">Transcription</keyword>
<dbReference type="GO" id="GO:0003677">
    <property type="term" value="F:DNA binding"/>
    <property type="evidence" value="ECO:0007669"/>
    <property type="project" value="UniProtKB-KW"/>
</dbReference>
<reference evidence="7" key="1">
    <citation type="submission" date="2017-05" db="EMBL/GenBank/DDBJ databases">
        <title>Complete and WGS of Bordetella genogroups.</title>
        <authorList>
            <person name="Spilker T."/>
            <person name="Lipuma J."/>
        </authorList>
    </citation>
    <scope>NUCLEOTIDE SEQUENCE [LARGE SCALE GENOMIC DNA]</scope>
    <source>
        <strain evidence="7">AU6712</strain>
    </source>
</reference>
<comment type="similarity">
    <text evidence="1">Belongs to the LysR transcriptional regulatory family.</text>
</comment>
<dbReference type="RefSeq" id="WP_094812432.1">
    <property type="nucleotide sequence ID" value="NZ_NEVU01000002.1"/>
</dbReference>
<keyword evidence="7" id="KW-1185">Reference proteome</keyword>
<dbReference type="Pfam" id="PF03466">
    <property type="entry name" value="LysR_substrate"/>
    <property type="match status" value="1"/>
</dbReference>
<dbReference type="PRINTS" id="PR00039">
    <property type="entry name" value="HTHLYSR"/>
</dbReference>
<dbReference type="InterPro" id="IPR036390">
    <property type="entry name" value="WH_DNA-bd_sf"/>
</dbReference>
<dbReference type="GO" id="GO:0003700">
    <property type="term" value="F:DNA-binding transcription factor activity"/>
    <property type="evidence" value="ECO:0007669"/>
    <property type="project" value="InterPro"/>
</dbReference>
<keyword evidence="3" id="KW-0238">DNA-binding</keyword>
<protein>
    <recommendedName>
        <fullName evidence="5">HTH lysR-type domain-containing protein</fullName>
    </recommendedName>
</protein>
<evidence type="ECO:0000313" key="7">
    <source>
        <dbReference type="Proteomes" id="UP000216429"/>
    </source>
</evidence>
<dbReference type="InterPro" id="IPR000847">
    <property type="entry name" value="LysR_HTH_N"/>
</dbReference>
<dbReference type="SUPFAM" id="SSF46785">
    <property type="entry name" value="Winged helix' DNA-binding domain"/>
    <property type="match status" value="1"/>
</dbReference>
<dbReference type="FunFam" id="1.10.10.10:FF:000001">
    <property type="entry name" value="LysR family transcriptional regulator"/>
    <property type="match status" value="1"/>
</dbReference>
<comment type="caution">
    <text evidence="6">The sequence shown here is derived from an EMBL/GenBank/DDBJ whole genome shotgun (WGS) entry which is preliminary data.</text>
</comment>
<dbReference type="AlphaFoldDB" id="A0A261VKL1"/>
<sequence>MDNLLLLQTFLRTLERGSFSAVGRAQGISQSAVSKQIASLEETLGMQLFRRTTRKLSPTAEALQLYPHVRQLIDAVDVVRSETRGVPATGVAGTLRVTMPGAFGRRLIMPLLPQLLARHPRLILDLVFTDSTLDLVEEGMELGIRVGQLPSSTLVTRTLGMEQQMVVASPEYLKRHGRPESPQDLADHSCIAYAYAQRWSRWEFDSENGRQAVEISGAIRVNDLDAICEATLSHLGVSLVPAWRVNADIQSGKLEALLTDYYATPQPINIVYPQTRFLSQRARVFIDFVLEHVKGL</sequence>
<evidence type="ECO:0000256" key="4">
    <source>
        <dbReference type="ARBA" id="ARBA00023163"/>
    </source>
</evidence>
<dbReference type="PANTHER" id="PTHR30537:SF5">
    <property type="entry name" value="HTH-TYPE TRANSCRIPTIONAL ACTIVATOR TTDR-RELATED"/>
    <property type="match status" value="1"/>
</dbReference>
<dbReference type="Gene3D" id="3.40.190.290">
    <property type="match status" value="1"/>
</dbReference>
<evidence type="ECO:0000256" key="3">
    <source>
        <dbReference type="ARBA" id="ARBA00023125"/>
    </source>
</evidence>
<dbReference type="InterPro" id="IPR036388">
    <property type="entry name" value="WH-like_DNA-bd_sf"/>
</dbReference>
<dbReference type="PANTHER" id="PTHR30537">
    <property type="entry name" value="HTH-TYPE TRANSCRIPTIONAL REGULATOR"/>
    <property type="match status" value="1"/>
</dbReference>
<organism evidence="6 7">
    <name type="scientific">Bordetella genomosp. 12</name>
    <dbReference type="NCBI Taxonomy" id="463035"/>
    <lineage>
        <taxon>Bacteria</taxon>
        <taxon>Pseudomonadati</taxon>
        <taxon>Pseudomonadota</taxon>
        <taxon>Betaproteobacteria</taxon>
        <taxon>Burkholderiales</taxon>
        <taxon>Alcaligenaceae</taxon>
        <taxon>Bordetella</taxon>
    </lineage>
</organism>
<name>A0A261VKL1_9BORD</name>
<keyword evidence="2" id="KW-0805">Transcription regulation</keyword>
<gene>
    <name evidence="6" type="ORF">CAL22_09180</name>
</gene>
<dbReference type="EMBL" id="NEVU01000002">
    <property type="protein sequence ID" value="OZI74619.1"/>
    <property type="molecule type" value="Genomic_DNA"/>
</dbReference>
<dbReference type="PROSITE" id="PS50931">
    <property type="entry name" value="HTH_LYSR"/>
    <property type="match status" value="1"/>
</dbReference>
<evidence type="ECO:0000256" key="2">
    <source>
        <dbReference type="ARBA" id="ARBA00023015"/>
    </source>
</evidence>
<proteinExistence type="inferred from homology"/>
<dbReference type="Pfam" id="PF00126">
    <property type="entry name" value="HTH_1"/>
    <property type="match status" value="1"/>
</dbReference>
<dbReference type="SUPFAM" id="SSF53850">
    <property type="entry name" value="Periplasmic binding protein-like II"/>
    <property type="match status" value="1"/>
</dbReference>
<accession>A0A261VKL1</accession>